<evidence type="ECO:0000256" key="13">
    <source>
        <dbReference type="ARBA" id="ARBA00073026"/>
    </source>
</evidence>
<dbReference type="FunFam" id="1.20.1250.40:FF:000002">
    <property type="entry name" value="DNA-directed RNA polymerase III subunit RPC9"/>
    <property type="match status" value="1"/>
</dbReference>
<dbReference type="Pfam" id="PF03874">
    <property type="entry name" value="RNA_pol_Rpb4"/>
    <property type="match status" value="1"/>
</dbReference>
<feature type="domain" description="RNA polymerase Rpb4/RPC9 core" evidence="14">
    <location>
        <begin position="1"/>
        <end position="120"/>
    </location>
</feature>
<proteinExistence type="inferred from homology"/>
<dbReference type="EMBL" id="JAQQBR010000006">
    <property type="protein sequence ID" value="KAK0174765.1"/>
    <property type="molecule type" value="Genomic_DNA"/>
</dbReference>
<dbReference type="GO" id="GO:0006384">
    <property type="term" value="P:transcription initiation at RNA polymerase III promoter"/>
    <property type="evidence" value="ECO:0007669"/>
    <property type="project" value="InterPro"/>
</dbReference>
<dbReference type="InterPro" id="IPR038846">
    <property type="entry name" value="RPC9"/>
</dbReference>
<dbReference type="AlphaFoldDB" id="A0AA39FS17"/>
<dbReference type="SUPFAM" id="SSF47819">
    <property type="entry name" value="HRDC-like"/>
    <property type="match status" value="1"/>
</dbReference>
<dbReference type="GO" id="GO:0005886">
    <property type="term" value="C:plasma membrane"/>
    <property type="evidence" value="ECO:0007669"/>
    <property type="project" value="UniProtKB-SubCell"/>
</dbReference>
<sequence length="131" mass="15152">MEVVTERAAFLSNYEVLDILKSIKENKKQKTRNQLATITYQTIRHLEDTPCKKQTPEIIKDFMTAIEPFKLTKCEKLTILNLCPKTAVELQLIIEDSEERISEEEIKSLLDLVAIHLDEGENEEEQMEEGS</sequence>
<gene>
    <name evidence="15" type="ORF">PV327_010496</name>
</gene>
<dbReference type="Gene3D" id="1.20.1250.40">
    <property type="match status" value="1"/>
</dbReference>
<dbReference type="PANTHER" id="PTHR15561:SF0">
    <property type="entry name" value="DNA-DIRECTED RNA POLYMERASE III SUBUNIT RPC9"/>
    <property type="match status" value="1"/>
</dbReference>
<evidence type="ECO:0000313" key="16">
    <source>
        <dbReference type="Proteomes" id="UP001168972"/>
    </source>
</evidence>
<evidence type="ECO:0000256" key="12">
    <source>
        <dbReference type="ARBA" id="ARBA00045808"/>
    </source>
</evidence>
<evidence type="ECO:0000256" key="3">
    <source>
        <dbReference type="ARBA" id="ARBA00006898"/>
    </source>
</evidence>
<reference evidence="15" key="1">
    <citation type="journal article" date="2023" name="bioRxiv">
        <title>Scaffold-level genome assemblies of two parasitoid biocontrol wasps reveal the parthenogenesis mechanism and an associated novel virus.</title>
        <authorList>
            <person name="Inwood S."/>
            <person name="Skelly J."/>
            <person name="Guhlin J."/>
            <person name="Harrop T."/>
            <person name="Goldson S."/>
            <person name="Dearden P."/>
        </authorList>
    </citation>
    <scope>NUCLEOTIDE SEQUENCE</scope>
    <source>
        <strain evidence="15">Lincoln</strain>
        <tissue evidence="15">Whole body</tissue>
    </source>
</reference>
<reference evidence="15" key="2">
    <citation type="submission" date="2023-03" db="EMBL/GenBank/DDBJ databases">
        <authorList>
            <person name="Inwood S.N."/>
            <person name="Skelly J.G."/>
            <person name="Guhlin J."/>
            <person name="Harrop T.W.R."/>
            <person name="Goldson S.G."/>
            <person name="Dearden P.K."/>
        </authorList>
    </citation>
    <scope>NUCLEOTIDE SEQUENCE</scope>
    <source>
        <strain evidence="15">Lincoln</strain>
        <tissue evidence="15">Whole body</tissue>
    </source>
</reference>
<evidence type="ECO:0000256" key="5">
    <source>
        <dbReference type="ARBA" id="ARBA00022475"/>
    </source>
</evidence>
<dbReference type="InterPro" id="IPR010997">
    <property type="entry name" value="HRDC-like_sf"/>
</dbReference>
<evidence type="ECO:0000256" key="9">
    <source>
        <dbReference type="ARBA" id="ARBA00023242"/>
    </source>
</evidence>
<comment type="subcellular location">
    <subcellularLocation>
        <location evidence="2">Cell membrane</location>
        <topology evidence="2">Peripheral membrane protein</topology>
        <orientation evidence="2">Cytoplasmic side</orientation>
    </subcellularLocation>
    <subcellularLocation>
        <location evidence="1">Nucleus</location>
    </subcellularLocation>
</comment>
<evidence type="ECO:0000256" key="4">
    <source>
        <dbReference type="ARBA" id="ARBA00016672"/>
    </source>
</evidence>
<dbReference type="InterPro" id="IPR005574">
    <property type="entry name" value="Rpb4/RPC9"/>
</dbReference>
<evidence type="ECO:0000256" key="8">
    <source>
        <dbReference type="ARBA" id="ARBA00023163"/>
    </source>
</evidence>
<accession>A0AA39FS17</accession>
<evidence type="ECO:0000256" key="7">
    <source>
        <dbReference type="ARBA" id="ARBA00023136"/>
    </source>
</evidence>
<organism evidence="15 16">
    <name type="scientific">Microctonus hyperodae</name>
    <name type="common">Parasitoid wasp</name>
    <dbReference type="NCBI Taxonomy" id="165561"/>
    <lineage>
        <taxon>Eukaryota</taxon>
        <taxon>Metazoa</taxon>
        <taxon>Ecdysozoa</taxon>
        <taxon>Arthropoda</taxon>
        <taxon>Hexapoda</taxon>
        <taxon>Insecta</taxon>
        <taxon>Pterygota</taxon>
        <taxon>Neoptera</taxon>
        <taxon>Endopterygota</taxon>
        <taxon>Hymenoptera</taxon>
        <taxon>Apocrita</taxon>
        <taxon>Ichneumonoidea</taxon>
        <taxon>Braconidae</taxon>
        <taxon>Euphorinae</taxon>
        <taxon>Microctonus</taxon>
    </lineage>
</organism>
<name>A0AA39FS17_MICHY</name>
<keyword evidence="5" id="KW-1003">Cell membrane</keyword>
<dbReference type="Proteomes" id="UP001168972">
    <property type="component" value="Unassembled WGS sequence"/>
</dbReference>
<evidence type="ECO:0000256" key="1">
    <source>
        <dbReference type="ARBA" id="ARBA00004123"/>
    </source>
</evidence>
<evidence type="ECO:0000256" key="10">
    <source>
        <dbReference type="ARBA" id="ARBA00043924"/>
    </source>
</evidence>
<dbReference type="SMART" id="SM00657">
    <property type="entry name" value="RPOL4c"/>
    <property type="match status" value="1"/>
</dbReference>
<keyword evidence="16" id="KW-1185">Reference proteome</keyword>
<evidence type="ECO:0000256" key="2">
    <source>
        <dbReference type="ARBA" id="ARBA00004413"/>
    </source>
</evidence>
<comment type="subunit">
    <text evidence="11">Component of the RNA polymerase III complex consisting of 17 subunits: a ten-subunit horseshoe-shaped catalytic core composed of POLR3A/RPC1, POLR3B/RPC2, POLR1C/RPAC1, POLR1D/RPAC2, POLR3K/RPC10, POLR2E/RPABC1, POLR2F/RPABC2, POLR2H/RPABC3, POLR2K/RPABC4 and POLR2L/RPABC5; a mobile stalk composed of two subunits POLR3H/RPC8 and CRCP/RPC9, protruding from the core and functioning primarily in transcription initiation; and additional subunits homologous to general transcription factors of the RNA polymerase II machinery, POLR3C/RPC3-POLR3F/RPC6-POLR3G/RPC7 heterotrimer required for transcription initiation and POLR3D/RPC4-POLR3E/RPC5 heterodimer involved in both transcription initiation and termination.</text>
</comment>
<dbReference type="InterPro" id="IPR038324">
    <property type="entry name" value="Rpb4/RPC9_sf"/>
</dbReference>
<dbReference type="InterPro" id="IPR006590">
    <property type="entry name" value="RNA_pol_Rpb4/RPC9_core"/>
</dbReference>
<dbReference type="PANTHER" id="PTHR15561">
    <property type="entry name" value="CALCITONIN GENE-RELATED PEPTIDE-RECEPTOR COMPONENT PROTEIN"/>
    <property type="match status" value="1"/>
</dbReference>
<keyword evidence="6" id="KW-0240">DNA-directed RNA polymerase</keyword>
<comment type="caution">
    <text evidence="15">The sequence shown here is derived from an EMBL/GenBank/DDBJ whole genome shotgun (WGS) entry which is preliminary data.</text>
</comment>
<dbReference type="GO" id="GO:0000166">
    <property type="term" value="F:nucleotide binding"/>
    <property type="evidence" value="ECO:0007669"/>
    <property type="project" value="InterPro"/>
</dbReference>
<keyword evidence="7" id="KW-0472">Membrane</keyword>
<dbReference type="GO" id="GO:0005666">
    <property type="term" value="C:RNA polymerase III complex"/>
    <property type="evidence" value="ECO:0007669"/>
    <property type="project" value="InterPro"/>
</dbReference>
<comment type="similarity">
    <text evidence="3">Belongs to the eukaryotic RPC9 RNA polymerase subunit family.</text>
</comment>
<keyword evidence="9" id="KW-0539">Nucleus</keyword>
<comment type="function">
    <text evidence="10">Accessory protein for the calcitonin gene-related peptide (CGRP) receptor. It modulates CGRP responsiveness in a variety of tissues.</text>
</comment>
<evidence type="ECO:0000313" key="15">
    <source>
        <dbReference type="EMBL" id="KAK0174765.1"/>
    </source>
</evidence>
<comment type="function">
    <text evidence="12">DNA-dependent RNA polymerase catalyzes the transcription of DNA into RNA using the four ribonucleoside triphosphates as substrates. Specific peripheric component of RNA polymerase III (Pol III) which synthesizes small non-coding RNAs including 5S rRNA, snRNAs, tRNAs and miRNAs from at least 500 distinct genomic loci. With POLR3H/RPC8 forms a mobile stalk that protrudes from Pol III core and functions primarily in transcription initiation. Pol III plays a key role in sensing and limiting infection by intracellular bacteria and DNA viruses. Acts as nuclear and cytosolic DNA sensor involved in innate immune response. Can sense non-self dsDNA that serves as template for transcription into dsRNA. The non-self RNA polymerase III transcripts, such as Epstein-Barr virus-encoded RNAs (EBERs) induce type I interferon and NF-kappa-B through the RIG-I pathway.</text>
</comment>
<evidence type="ECO:0000259" key="14">
    <source>
        <dbReference type="SMART" id="SM00657"/>
    </source>
</evidence>
<keyword evidence="8" id="KW-0804">Transcription</keyword>
<protein>
    <recommendedName>
        <fullName evidence="4">DNA-directed RNA polymerase III subunit RPC9</fullName>
    </recommendedName>
    <alternativeName>
        <fullName evidence="13">DNA-directed RNA polymerase III subunit rpc9</fullName>
    </alternativeName>
</protein>
<evidence type="ECO:0000256" key="6">
    <source>
        <dbReference type="ARBA" id="ARBA00022478"/>
    </source>
</evidence>
<evidence type="ECO:0000256" key="11">
    <source>
        <dbReference type="ARBA" id="ARBA00044007"/>
    </source>
</evidence>